<keyword evidence="3" id="KW-0808">Transferase</keyword>
<dbReference type="InterPro" id="IPR035983">
    <property type="entry name" value="Hect_E3_ubiquitin_ligase"/>
</dbReference>
<feature type="repeat" description="RCC1" evidence="6">
    <location>
        <begin position="15"/>
        <end position="67"/>
    </location>
</feature>
<dbReference type="SMART" id="SM00119">
    <property type="entry name" value="HECTc"/>
    <property type="match status" value="1"/>
</dbReference>
<dbReference type="SUPFAM" id="SSF56204">
    <property type="entry name" value="Hect, E3 ligase catalytic domain"/>
    <property type="match status" value="1"/>
</dbReference>
<dbReference type="Gene3D" id="3.30.2410.10">
    <property type="entry name" value="Hect, E3 ligase catalytic domain"/>
    <property type="match status" value="1"/>
</dbReference>
<feature type="repeat" description="RCC1" evidence="6">
    <location>
        <begin position="67"/>
        <end position="116"/>
    </location>
</feature>
<dbReference type="HOGENOM" id="CLU_002173_5_5_1"/>
<evidence type="ECO:0000256" key="3">
    <source>
        <dbReference type="ARBA" id="ARBA00022679"/>
    </source>
</evidence>
<dbReference type="InterPro" id="IPR009091">
    <property type="entry name" value="RCC1/BLIP-II"/>
</dbReference>
<evidence type="ECO:0000256" key="6">
    <source>
        <dbReference type="PROSITE-ProRule" id="PRU00235"/>
    </source>
</evidence>
<evidence type="ECO:0000313" key="9">
    <source>
        <dbReference type="Proteomes" id="UP000008281"/>
    </source>
</evidence>
<dbReference type="Gene3D" id="3.30.2160.10">
    <property type="entry name" value="Hect, E3 ligase catalytic domain"/>
    <property type="match status" value="1"/>
</dbReference>
<dbReference type="PROSITE" id="PS50012">
    <property type="entry name" value="RCC1_3"/>
    <property type="match status" value="2"/>
</dbReference>
<sequence>MTKCGDIDVTDNLLDELEAHGSSDVDGRLGWTIVEKRPNPTAVSDLIGSHVTRIAAGACHTIAIIKGSPYPFGLNSSGQLGNGKIMTQSTPRKTDDLDHVTGVFAGYHQTFFVRSSGTIELNEIVGPSYPVKYPSKVDRDSFEKILHSGEKLDLMALVENVFSSLSCINNSFLFKDERRYNVSSDRSHGVDLDQVMETFMLFDESPAKKQFLDLVVDSLSIAYSSWNPKLLSVEGLRLFLILPWLPVFTENVTTDTLIRVHAPFVEAMCSLNEQLGSTLESWWSQLSTRHFRRMVTVFKTAVRTLLHAEKGPASCQHYLHILQKLFLINQSYHTIPLETFYIEEISSIINLKLEYYNMVTKQHSFKTDKDYWTYYPFLLNGLAKGELLFVEAGLIQAIHAQNAMLTSGGFEDNPANILHCEISVRRDFIVADTMLKLSSLSDADLRKAFKVKIIGEEADDAGGVRKEFFLIVMRKILQPEYGMFSEDEESHLVWFSGLSAEFCEREQFRQLGKLVGLAVYNSVIVPFPFPLALYKVLVFSIVCLFLLDTPPTLDDLSELSPSEGKGLQALIDYEGDDVEDVFGLNFCITFDVFGEKKQVEMVPGGEDKAVTNANRDEYVRVRISEQTKTILYISLQLFVRHRLELGLNNEIAEQALMFRKGFTDALHSRVLRFFQPRELMELIVGNENYDWNEFRDLVDYKGEYTAAHPAIQAFWKAFFALDEEERKKFLQFLSGSTRLPLAGMKELKAVIQPSSPESLPVAHTCFNLLDLPNISDDVEMLRRLRISIEHTEGFTLV</sequence>
<dbReference type="PANTHER" id="PTHR45700">
    <property type="entry name" value="UBIQUITIN-PROTEIN LIGASE E3C"/>
    <property type="match status" value="1"/>
</dbReference>
<accession>E3LMC7</accession>
<evidence type="ECO:0000256" key="1">
    <source>
        <dbReference type="ARBA" id="ARBA00000885"/>
    </source>
</evidence>
<dbReference type="Pfam" id="PF00415">
    <property type="entry name" value="RCC1"/>
    <property type="match status" value="1"/>
</dbReference>
<keyword evidence="9" id="KW-1185">Reference proteome</keyword>
<dbReference type="PANTHER" id="PTHR45700:SF8">
    <property type="entry name" value="HECT-TYPE E3 UBIQUITIN TRANSFERASE"/>
    <property type="match status" value="1"/>
</dbReference>
<keyword evidence="4 5" id="KW-0833">Ubl conjugation pathway</keyword>
<evidence type="ECO:0000256" key="5">
    <source>
        <dbReference type="PROSITE-ProRule" id="PRU00104"/>
    </source>
</evidence>
<evidence type="ECO:0000259" key="7">
    <source>
        <dbReference type="PROSITE" id="PS50237"/>
    </source>
</evidence>
<dbReference type="InterPro" id="IPR044611">
    <property type="entry name" value="E3A/B/C-like"/>
</dbReference>
<dbReference type="EMBL" id="DS268411">
    <property type="protein sequence ID" value="EFP02945.1"/>
    <property type="molecule type" value="Genomic_DNA"/>
</dbReference>
<dbReference type="InParanoid" id="E3LMC7"/>
<dbReference type="AlphaFoldDB" id="E3LMC7"/>
<gene>
    <name evidence="8" type="ORF">CRE_28427</name>
</gene>
<dbReference type="CDD" id="cd00078">
    <property type="entry name" value="HECTc"/>
    <property type="match status" value="1"/>
</dbReference>
<comment type="catalytic activity">
    <reaction evidence="1">
        <text>S-ubiquitinyl-[E2 ubiquitin-conjugating enzyme]-L-cysteine + [acceptor protein]-L-lysine = [E2 ubiquitin-conjugating enzyme]-L-cysteine + N(6)-ubiquitinyl-[acceptor protein]-L-lysine.</text>
        <dbReference type="EC" id="2.3.2.26"/>
    </reaction>
</comment>
<reference evidence="8" key="1">
    <citation type="submission" date="2007-07" db="EMBL/GenBank/DDBJ databases">
        <title>PCAP assembly of the Caenorhabditis remanei genome.</title>
        <authorList>
            <consortium name="The Caenorhabditis remanei Sequencing Consortium"/>
            <person name="Wilson R.K."/>
        </authorList>
    </citation>
    <scope>NUCLEOTIDE SEQUENCE [LARGE SCALE GENOMIC DNA]</scope>
    <source>
        <strain evidence="8">PB4641</strain>
    </source>
</reference>
<proteinExistence type="predicted"/>
<dbReference type="eggNOG" id="KOG0941">
    <property type="taxonomic scope" value="Eukaryota"/>
</dbReference>
<dbReference type="Proteomes" id="UP000008281">
    <property type="component" value="Unassembled WGS sequence"/>
</dbReference>
<name>E3LMC7_CAERE</name>
<feature type="active site" description="Glycyl thioester intermediate" evidence="5">
    <location>
        <position position="765"/>
    </location>
</feature>
<dbReference type="OrthoDB" id="16281at2759"/>
<dbReference type="Gene3D" id="2.130.10.30">
    <property type="entry name" value="Regulator of chromosome condensation 1/beta-lactamase-inhibitor protein II"/>
    <property type="match status" value="1"/>
</dbReference>
<evidence type="ECO:0000313" key="8">
    <source>
        <dbReference type="EMBL" id="EFP02945.1"/>
    </source>
</evidence>
<dbReference type="FunCoup" id="E3LMC7">
    <property type="interactions" value="2237"/>
</dbReference>
<feature type="domain" description="HECT" evidence="7">
    <location>
        <begin position="441"/>
        <end position="797"/>
    </location>
</feature>
<dbReference type="GO" id="GO:0061630">
    <property type="term" value="F:ubiquitin protein ligase activity"/>
    <property type="evidence" value="ECO:0007669"/>
    <property type="project" value="UniProtKB-EC"/>
</dbReference>
<dbReference type="SUPFAM" id="SSF50985">
    <property type="entry name" value="RCC1/BLIP-II"/>
    <property type="match status" value="1"/>
</dbReference>
<dbReference type="Gene3D" id="3.90.1750.10">
    <property type="entry name" value="Hect, E3 ligase catalytic domains"/>
    <property type="match status" value="1"/>
</dbReference>
<dbReference type="OMA" id="YSSEQCP"/>
<dbReference type="PROSITE" id="PS50237">
    <property type="entry name" value="HECT"/>
    <property type="match status" value="1"/>
</dbReference>
<dbReference type="EC" id="2.3.2.26" evidence="2"/>
<dbReference type="GO" id="GO:0000209">
    <property type="term" value="P:protein polyubiquitination"/>
    <property type="evidence" value="ECO:0007669"/>
    <property type="project" value="InterPro"/>
</dbReference>
<dbReference type="STRING" id="31234.E3LMC7"/>
<dbReference type="PROSITE" id="PS00626">
    <property type="entry name" value="RCC1_2"/>
    <property type="match status" value="1"/>
</dbReference>
<organism evidence="9">
    <name type="scientific">Caenorhabditis remanei</name>
    <name type="common">Caenorhabditis vulgaris</name>
    <dbReference type="NCBI Taxonomy" id="31234"/>
    <lineage>
        <taxon>Eukaryota</taxon>
        <taxon>Metazoa</taxon>
        <taxon>Ecdysozoa</taxon>
        <taxon>Nematoda</taxon>
        <taxon>Chromadorea</taxon>
        <taxon>Rhabditida</taxon>
        <taxon>Rhabditina</taxon>
        <taxon>Rhabditomorpha</taxon>
        <taxon>Rhabditoidea</taxon>
        <taxon>Rhabditidae</taxon>
        <taxon>Peloderinae</taxon>
        <taxon>Caenorhabditis</taxon>
    </lineage>
</organism>
<protein>
    <recommendedName>
        <fullName evidence="2">HECT-type E3 ubiquitin transferase</fullName>
        <ecNumber evidence="2">2.3.2.26</ecNumber>
    </recommendedName>
</protein>
<dbReference type="InterPro" id="IPR000569">
    <property type="entry name" value="HECT_dom"/>
</dbReference>
<dbReference type="Pfam" id="PF00632">
    <property type="entry name" value="HECT"/>
    <property type="match status" value="1"/>
</dbReference>
<dbReference type="FunFam" id="3.30.2410.10:FF:000003">
    <property type="entry name" value="probable E3 ubiquitin-protein ligase HERC4 isoform X1"/>
    <property type="match status" value="1"/>
</dbReference>
<evidence type="ECO:0000256" key="2">
    <source>
        <dbReference type="ARBA" id="ARBA00012485"/>
    </source>
</evidence>
<evidence type="ECO:0000256" key="4">
    <source>
        <dbReference type="ARBA" id="ARBA00022786"/>
    </source>
</evidence>
<dbReference type="InterPro" id="IPR000408">
    <property type="entry name" value="Reg_chr_condens"/>
</dbReference>